<proteinExistence type="predicted"/>
<dbReference type="AlphaFoldDB" id="A0A078AY11"/>
<feature type="domain" description="ApaG" evidence="1">
    <location>
        <begin position="289"/>
        <end position="443"/>
    </location>
</feature>
<dbReference type="EMBL" id="CCKQ01015200">
    <property type="protein sequence ID" value="CDW87006.1"/>
    <property type="molecule type" value="Genomic_DNA"/>
</dbReference>
<sequence length="457" mass="53704">MEKSKNSFTCTFDQNLITILVSYLDFQSAFQGLSNVNKQVNSYFVDNGVDYIWKLLFTTEFSAYEYPDHKKANDESNYQYFKRSFMKFKVFRELLKNIFELTNQKRSKKQYGFLRNYEDREVPQFHYIEEQITFEIECLFKNLNDQDPCNMVLDPDEEHEYFSNFKLHTMSFNNYNLQTVLLTSSSILNFRMILQLKTGIKGFPFTHTNRYRQCNFIDLNNTFGMGNNTVFSMAGTDKSHVLLIAPNIETYLSRHYSLLKDDNLFIHNGEIHQFTKNPLVNNGSVSTSNGLKIEVQAQINHMFCRFDSSLHEDAPKYSFVYQMRISVDTEEEAQNNFVPCKLLQRHYRIFNKNSSRIVAGNGLSCQNKKFPIFNQPTDPVFIYTNVLEMNDLDYTVEGYFTLRYLKEGEKADDTAENVSDVDPSLLFKVYINPFKLCLPEGQEFIKNPDFQGHMNYE</sequence>
<organism evidence="2 3">
    <name type="scientific">Stylonychia lemnae</name>
    <name type="common">Ciliate</name>
    <dbReference type="NCBI Taxonomy" id="5949"/>
    <lineage>
        <taxon>Eukaryota</taxon>
        <taxon>Sar</taxon>
        <taxon>Alveolata</taxon>
        <taxon>Ciliophora</taxon>
        <taxon>Intramacronucleata</taxon>
        <taxon>Spirotrichea</taxon>
        <taxon>Stichotrichia</taxon>
        <taxon>Sporadotrichida</taxon>
        <taxon>Oxytrichidae</taxon>
        <taxon>Stylonychinae</taxon>
        <taxon>Stylonychia</taxon>
    </lineage>
</organism>
<keyword evidence="3" id="KW-1185">Reference proteome</keyword>
<gene>
    <name evidence="2" type="primary">Contig4047.g4331</name>
    <name evidence="2" type="ORF">STYLEM_16108</name>
</gene>
<dbReference type="InterPro" id="IPR036767">
    <property type="entry name" value="ApaG_sf"/>
</dbReference>
<dbReference type="SUPFAM" id="SSF110069">
    <property type="entry name" value="ApaG-like"/>
    <property type="match status" value="1"/>
</dbReference>
<dbReference type="InParanoid" id="A0A078AY11"/>
<reference evidence="2 3" key="1">
    <citation type="submission" date="2014-06" db="EMBL/GenBank/DDBJ databases">
        <authorList>
            <person name="Swart Estienne"/>
        </authorList>
    </citation>
    <scope>NUCLEOTIDE SEQUENCE [LARGE SCALE GENOMIC DNA]</scope>
    <source>
        <strain evidence="2 3">130c</strain>
    </source>
</reference>
<evidence type="ECO:0000313" key="3">
    <source>
        <dbReference type="Proteomes" id="UP000039865"/>
    </source>
</evidence>
<dbReference type="PROSITE" id="PS51087">
    <property type="entry name" value="APAG"/>
    <property type="match status" value="1"/>
</dbReference>
<dbReference type="OrthoDB" id="2305498at2759"/>
<dbReference type="Proteomes" id="UP000039865">
    <property type="component" value="Unassembled WGS sequence"/>
</dbReference>
<accession>A0A078AY11</accession>
<name>A0A078AY11_STYLE</name>
<protein>
    <recommendedName>
        <fullName evidence="1">ApaG domain-containing protein</fullName>
    </recommendedName>
</protein>
<evidence type="ECO:0000259" key="1">
    <source>
        <dbReference type="PROSITE" id="PS51087"/>
    </source>
</evidence>
<dbReference type="Gene3D" id="2.60.40.1470">
    <property type="entry name" value="ApaG domain"/>
    <property type="match status" value="1"/>
</dbReference>
<evidence type="ECO:0000313" key="2">
    <source>
        <dbReference type="EMBL" id="CDW87006.1"/>
    </source>
</evidence>
<dbReference type="InterPro" id="IPR007474">
    <property type="entry name" value="ApaG_domain"/>
</dbReference>